<dbReference type="PANTHER" id="PTHR24320">
    <property type="entry name" value="RETINOL DEHYDROGENASE"/>
    <property type="match status" value="1"/>
</dbReference>
<dbReference type="InterPro" id="IPR036291">
    <property type="entry name" value="NAD(P)-bd_dom_sf"/>
</dbReference>
<dbReference type="PRINTS" id="PR00081">
    <property type="entry name" value="GDHRDH"/>
</dbReference>
<proteinExistence type="inferred from homology"/>
<keyword evidence="2" id="KW-0560">Oxidoreductase</keyword>
<accession>A0ABS9T3A1</accession>
<reference evidence="4" key="1">
    <citation type="submission" date="2022-03" db="EMBL/GenBank/DDBJ databases">
        <authorList>
            <person name="Santos J.D.N."/>
            <person name="Kallscheuer N."/>
            <person name="Jogler C."/>
            <person name="Lage O.M."/>
        </authorList>
    </citation>
    <scope>NUCLEOTIDE SEQUENCE</scope>
    <source>
        <strain evidence="4">M600PL45_2</strain>
    </source>
</reference>
<dbReference type="RefSeq" id="WP_241061868.1">
    <property type="nucleotide sequence ID" value="NZ_JAKWJU010000002.1"/>
</dbReference>
<gene>
    <name evidence="4" type="ORF">MMA15_22230</name>
</gene>
<dbReference type="NCBIfam" id="NF004846">
    <property type="entry name" value="PRK06197.1"/>
    <property type="match status" value="1"/>
</dbReference>
<evidence type="ECO:0000313" key="4">
    <source>
        <dbReference type="EMBL" id="MCH6163005.1"/>
    </source>
</evidence>
<comment type="similarity">
    <text evidence="1 3">Belongs to the short-chain dehydrogenases/reductases (SDR) family.</text>
</comment>
<reference evidence="4" key="2">
    <citation type="journal article" date="2023" name="Int. J. Syst. Evol. Microbiol.">
        <title>Streptomyces marispadix sp. nov., isolated from marine beach sediment of the Northern Coast of Portugal.</title>
        <authorList>
            <person name="dos Santos J.D.N."/>
            <person name="Vitorino I.R."/>
            <person name="Kallscheuer N."/>
            <person name="Srivastava A."/>
            <person name="Krautwurst S."/>
            <person name="Marz M."/>
            <person name="Jogler C."/>
            <person name="Lobo Da Cunha A."/>
            <person name="Catita J."/>
            <person name="Goncalves H."/>
            <person name="Gonzalez I."/>
            <person name="Reyes F."/>
            <person name="Lage O.M."/>
        </authorList>
    </citation>
    <scope>NUCLEOTIDE SEQUENCE</scope>
    <source>
        <strain evidence="4">M600PL45_2</strain>
    </source>
</reference>
<dbReference type="CDD" id="cd05327">
    <property type="entry name" value="retinol-DH_like_SDR_c_like"/>
    <property type="match status" value="1"/>
</dbReference>
<dbReference type="Proteomes" id="UP001166784">
    <property type="component" value="Unassembled WGS sequence"/>
</dbReference>
<dbReference type="Pfam" id="PF00106">
    <property type="entry name" value="adh_short"/>
    <property type="match status" value="1"/>
</dbReference>
<sequence length="301" mass="31882">MKNSAWTAQQLPDLTGRTVVVTGANSGLGLVTARETARAGAHVVLAVRDTARGEAAASTLTGSTEVRRLDLADLASVRAFADQWQGPLDILINNAGVMAVPERRTADGFEMQIGTNHLGHFALTNLLLPHITRRVVTVSSAMHRTGRINFDDINSRGGYSRWAAYGQSKLANLLFTAELARRLEAAGSPVTAHAAHPGYAATNLQSHSASKLENAFMAVGNRLFAQRDDMGALPTLYAATQPLPSNSYTGPGGFMESRGYPAPSGRSAAARNERDAERLWTLSESLTGVAFPLTSATTGPA</sequence>
<evidence type="ECO:0000256" key="2">
    <source>
        <dbReference type="ARBA" id="ARBA00023002"/>
    </source>
</evidence>
<dbReference type="SUPFAM" id="SSF51735">
    <property type="entry name" value="NAD(P)-binding Rossmann-fold domains"/>
    <property type="match status" value="1"/>
</dbReference>
<dbReference type="Gene3D" id="3.40.50.720">
    <property type="entry name" value="NAD(P)-binding Rossmann-like Domain"/>
    <property type="match status" value="1"/>
</dbReference>
<evidence type="ECO:0000313" key="5">
    <source>
        <dbReference type="Proteomes" id="UP001166784"/>
    </source>
</evidence>
<keyword evidence="5" id="KW-1185">Reference proteome</keyword>
<evidence type="ECO:0000256" key="1">
    <source>
        <dbReference type="ARBA" id="ARBA00006484"/>
    </source>
</evidence>
<dbReference type="PANTHER" id="PTHR24320:SF148">
    <property type="entry name" value="NAD(P)-BINDING ROSSMANN-FOLD SUPERFAMILY PROTEIN"/>
    <property type="match status" value="1"/>
</dbReference>
<protein>
    <submittedName>
        <fullName evidence="4">Oxidoreductase</fullName>
    </submittedName>
</protein>
<dbReference type="PRINTS" id="PR00080">
    <property type="entry name" value="SDRFAMILY"/>
</dbReference>
<name>A0ABS9T3A1_9ACTN</name>
<dbReference type="InterPro" id="IPR002347">
    <property type="entry name" value="SDR_fam"/>
</dbReference>
<organism evidence="4 5">
    <name type="scientific">Streptomyces marispadix</name>
    <dbReference type="NCBI Taxonomy" id="2922868"/>
    <lineage>
        <taxon>Bacteria</taxon>
        <taxon>Bacillati</taxon>
        <taxon>Actinomycetota</taxon>
        <taxon>Actinomycetes</taxon>
        <taxon>Kitasatosporales</taxon>
        <taxon>Streptomycetaceae</taxon>
        <taxon>Streptomyces</taxon>
    </lineage>
</organism>
<dbReference type="EMBL" id="JAKWJU010000002">
    <property type="protein sequence ID" value="MCH6163005.1"/>
    <property type="molecule type" value="Genomic_DNA"/>
</dbReference>
<evidence type="ECO:0000256" key="3">
    <source>
        <dbReference type="RuleBase" id="RU000363"/>
    </source>
</evidence>
<comment type="caution">
    <text evidence="4">The sequence shown here is derived from an EMBL/GenBank/DDBJ whole genome shotgun (WGS) entry which is preliminary data.</text>
</comment>